<dbReference type="Pfam" id="PF17866">
    <property type="entry name" value="AAA_lid_6"/>
    <property type="match status" value="1"/>
</dbReference>
<organism evidence="2 3">
    <name type="scientific">Aspergillus tanneri</name>
    <dbReference type="NCBI Taxonomy" id="1220188"/>
    <lineage>
        <taxon>Eukaryota</taxon>
        <taxon>Fungi</taxon>
        <taxon>Dikarya</taxon>
        <taxon>Ascomycota</taxon>
        <taxon>Pezizomycotina</taxon>
        <taxon>Eurotiomycetes</taxon>
        <taxon>Eurotiomycetidae</taxon>
        <taxon>Eurotiales</taxon>
        <taxon>Aspergillaceae</taxon>
        <taxon>Aspergillus</taxon>
        <taxon>Aspergillus subgen. Circumdati</taxon>
    </lineage>
</organism>
<sequence>MLIATRQSISIVCYQQILSKTTLVIGESEKNTKGILAATLGKVLVIDEAYGLFAAGTSDGTGAKYDQYRSAVVDTIVADVQSTPGDDQCVLLLGYKDQMEQMFQNGVTDRARRVVLEMLERARNRPHFGNAGEIDILLNTAKMHHQSRISSNKPKSRAPDSALDAVDFDENFDRAEKGETSVSKMFEGVVGCENIVSTFEGYQQLVKSLKKLNMDPREQVPFNFVFRRPPGE</sequence>
<dbReference type="Proteomes" id="UP000308092">
    <property type="component" value="Unassembled WGS sequence"/>
</dbReference>
<proteinExistence type="predicted"/>
<dbReference type="VEuPathDB" id="FungiDB:EYZ11_013569"/>
<name>A0A4S3IXL4_9EURO</name>
<evidence type="ECO:0000259" key="1">
    <source>
        <dbReference type="Pfam" id="PF17866"/>
    </source>
</evidence>
<gene>
    <name evidence="2" type="ORF">EYZ11_013569</name>
</gene>
<keyword evidence="3" id="KW-1185">Reference proteome</keyword>
<reference evidence="2 3" key="1">
    <citation type="submission" date="2019-03" db="EMBL/GenBank/DDBJ databases">
        <title>The genome sequence of a newly discovered highly antifungal drug resistant Aspergillus species, Aspergillus tanneri NIH 1004.</title>
        <authorList>
            <person name="Mounaud S."/>
            <person name="Singh I."/>
            <person name="Joardar V."/>
            <person name="Pakala S."/>
            <person name="Pakala S."/>
            <person name="Venepally P."/>
            <person name="Hoover J."/>
            <person name="Nierman W."/>
            <person name="Chung J."/>
            <person name="Losada L."/>
        </authorList>
    </citation>
    <scope>NUCLEOTIDE SEQUENCE [LARGE SCALE GENOMIC DNA]</scope>
    <source>
        <strain evidence="2 3">NIH1004</strain>
    </source>
</reference>
<evidence type="ECO:0000313" key="2">
    <source>
        <dbReference type="EMBL" id="THC86985.1"/>
    </source>
</evidence>
<protein>
    <recommendedName>
        <fullName evidence="1">CbbX AAA lid domain-containing protein</fullName>
    </recommendedName>
</protein>
<dbReference type="STRING" id="1220188.A0A4S3IXL4"/>
<accession>A0A4S3IXL4</accession>
<dbReference type="EMBL" id="SOSA01001668">
    <property type="protein sequence ID" value="THC86985.1"/>
    <property type="molecule type" value="Genomic_DNA"/>
</dbReference>
<dbReference type="AlphaFoldDB" id="A0A4S3IXL4"/>
<evidence type="ECO:0000313" key="3">
    <source>
        <dbReference type="Proteomes" id="UP000308092"/>
    </source>
</evidence>
<dbReference type="InterPro" id="IPR027417">
    <property type="entry name" value="P-loop_NTPase"/>
</dbReference>
<dbReference type="InterPro" id="IPR041627">
    <property type="entry name" value="AAA_lid_6"/>
</dbReference>
<comment type="caution">
    <text evidence="2">The sequence shown here is derived from an EMBL/GenBank/DDBJ whole genome shotgun (WGS) entry which is preliminary data.</text>
</comment>
<feature type="domain" description="CbbX AAA lid" evidence="1">
    <location>
        <begin position="109"/>
        <end position="168"/>
    </location>
</feature>
<dbReference type="Gene3D" id="3.40.50.300">
    <property type="entry name" value="P-loop containing nucleotide triphosphate hydrolases"/>
    <property type="match status" value="1"/>
</dbReference>